<evidence type="ECO:0000313" key="3">
    <source>
        <dbReference type="Proteomes" id="UP001166571"/>
    </source>
</evidence>
<reference evidence="2" key="1">
    <citation type="submission" date="2021-08" db="EMBL/GenBank/DDBJ databases">
        <title>Sphingopyxis panaciterrulae sp. nov., isolated from the surface water of the Yellow Sea.</title>
        <authorList>
            <person name="Gao Z."/>
            <person name="Zhang D."/>
            <person name="Zhang A."/>
        </authorList>
    </citation>
    <scope>NUCLEOTIDE SEQUENCE</scope>
    <source>
        <strain evidence="2">XHP0097</strain>
    </source>
</reference>
<proteinExistence type="predicted"/>
<keyword evidence="1" id="KW-0812">Transmembrane</keyword>
<feature type="transmembrane region" description="Helical" evidence="1">
    <location>
        <begin position="53"/>
        <end position="75"/>
    </location>
</feature>
<sequence>MAPSPQDFDAIFDDLIADRTDPAALRKRVESLEFVLERSFTIPGINRPVGLDAIVGLVPVLGDIVTAAMGAYLIWEARNLGMPQWKIWRMIGNLGIDTALGAIPLAGDAFDFIFRSNTRNLRIIKRHLDKHHPGTMVVEGRARER</sequence>
<gene>
    <name evidence="2" type="ORF">K5P26_05270</name>
</gene>
<keyword evidence="1" id="KW-0472">Membrane</keyword>
<keyword evidence="1" id="KW-1133">Transmembrane helix</keyword>
<dbReference type="PANTHER" id="PTHR35519">
    <property type="entry name" value="MEMBRANE PROTEINS"/>
    <property type="match status" value="1"/>
</dbReference>
<dbReference type="InterPro" id="IPR025187">
    <property type="entry name" value="DUF4112"/>
</dbReference>
<dbReference type="Pfam" id="PF13430">
    <property type="entry name" value="DUF4112"/>
    <property type="match status" value="1"/>
</dbReference>
<dbReference type="PANTHER" id="PTHR35519:SF2">
    <property type="entry name" value="PH DOMAIN PROTEIN"/>
    <property type="match status" value="1"/>
</dbReference>
<dbReference type="Proteomes" id="UP001166571">
    <property type="component" value="Unassembled WGS sequence"/>
</dbReference>
<protein>
    <submittedName>
        <fullName evidence="2">DUF4112 domain-containing protein</fullName>
    </submittedName>
</protein>
<keyword evidence="3" id="KW-1185">Reference proteome</keyword>
<name>A0ABS7MC04_9SPHN</name>
<accession>A0ABS7MC04</accession>
<evidence type="ECO:0000256" key="1">
    <source>
        <dbReference type="SAM" id="Phobius"/>
    </source>
</evidence>
<dbReference type="RefSeq" id="WP_222135989.1">
    <property type="nucleotide sequence ID" value="NZ_JAILXK010000001.1"/>
</dbReference>
<evidence type="ECO:0000313" key="2">
    <source>
        <dbReference type="EMBL" id="MBY4636548.1"/>
    </source>
</evidence>
<comment type="caution">
    <text evidence="2">The sequence shown here is derived from an EMBL/GenBank/DDBJ whole genome shotgun (WGS) entry which is preliminary data.</text>
</comment>
<organism evidence="2 3">
    <name type="scientific">Sphingopyxis jiangsuensis</name>
    <dbReference type="NCBI Taxonomy" id="2871171"/>
    <lineage>
        <taxon>Bacteria</taxon>
        <taxon>Pseudomonadati</taxon>
        <taxon>Pseudomonadota</taxon>
        <taxon>Alphaproteobacteria</taxon>
        <taxon>Sphingomonadales</taxon>
        <taxon>Sphingomonadaceae</taxon>
        <taxon>Sphingopyxis</taxon>
    </lineage>
</organism>
<dbReference type="EMBL" id="JAILXK010000001">
    <property type="protein sequence ID" value="MBY4636548.1"/>
    <property type="molecule type" value="Genomic_DNA"/>
</dbReference>